<evidence type="ECO:0000313" key="3">
    <source>
        <dbReference type="Proteomes" id="UP000060699"/>
    </source>
</evidence>
<keyword evidence="3" id="KW-1185">Reference proteome</keyword>
<dbReference type="PATRIC" id="fig|76731.3.peg.4781"/>
<organism evidence="2 3">
    <name type="scientific">Roseateles depolymerans</name>
    <dbReference type="NCBI Taxonomy" id="76731"/>
    <lineage>
        <taxon>Bacteria</taxon>
        <taxon>Pseudomonadati</taxon>
        <taxon>Pseudomonadota</taxon>
        <taxon>Betaproteobacteria</taxon>
        <taxon>Burkholderiales</taxon>
        <taxon>Sphaerotilaceae</taxon>
        <taxon>Roseateles</taxon>
    </lineage>
</organism>
<dbReference type="PROSITE" id="PS50943">
    <property type="entry name" value="HTH_CROC1"/>
    <property type="match status" value="1"/>
</dbReference>
<dbReference type="Pfam" id="PF01381">
    <property type="entry name" value="HTH_3"/>
    <property type="match status" value="1"/>
</dbReference>
<dbReference type="Gene3D" id="1.10.10.2910">
    <property type="match status" value="1"/>
</dbReference>
<dbReference type="OrthoDB" id="9794834at2"/>
<protein>
    <submittedName>
        <fullName evidence="2">Cro/Cl family transcriptional regulator</fullName>
    </submittedName>
</protein>
<gene>
    <name evidence="2" type="ORF">RD2015_4666</name>
</gene>
<comment type="similarity">
    <text evidence="1">Belongs to the short-chain fatty acyl-CoA assimilation regulator (ScfR) family.</text>
</comment>
<dbReference type="InterPro" id="IPR001387">
    <property type="entry name" value="Cro/C1-type_HTH"/>
</dbReference>
<dbReference type="Proteomes" id="UP000060699">
    <property type="component" value="Chromosome"/>
</dbReference>
<dbReference type="STRING" id="76731.RD2015_4666"/>
<dbReference type="PANTHER" id="PTHR43236">
    <property type="entry name" value="ANTITOXIN HIGA1"/>
    <property type="match status" value="1"/>
</dbReference>
<dbReference type="RefSeq" id="WP_058936938.1">
    <property type="nucleotide sequence ID" value="NZ_CP013729.1"/>
</dbReference>
<dbReference type="InterPro" id="IPR010982">
    <property type="entry name" value="Lambda_DNA-bd_dom_sf"/>
</dbReference>
<sequence>MIHDQIRRARLLRGWSLDEVAQRMGDITKQGLSKLEKGLSAPNSTRLLQLAHVLEVKPEYFFRSGTLQLAPLEFRKLASMPRKRQQQIEERVRDVLERYIALEQCFALDDPALVPLQAPRALAVNTVAEAESAAEQLRERWALGGDAIAHLTELLEDHGIKVALLAHTDGFDGACAATQDELHVLIALNRERAGERVRFTAAHELGHWVMHLPAEMPEDEQERCCHRFAGALLYPRQRVEADFGTHRRHRVLPIELLNAKRRYGISMAAALRRLKDLGLISDPGYLSMNKLFASQGWKRQEPETQLSEQPRRFESLVYRALAEDLISPTRAAELLQCPVAELDPGLARLSGPIEPVMA</sequence>
<evidence type="ECO:0000313" key="2">
    <source>
        <dbReference type="EMBL" id="ALV09107.1"/>
    </source>
</evidence>
<dbReference type="PANTHER" id="PTHR43236:SF1">
    <property type="entry name" value="BLL7220 PROTEIN"/>
    <property type="match status" value="1"/>
</dbReference>
<dbReference type="InterPro" id="IPR052345">
    <property type="entry name" value="Rad_response_metalloprotease"/>
</dbReference>
<dbReference type="Gene3D" id="1.10.260.40">
    <property type="entry name" value="lambda repressor-like DNA-binding domains"/>
    <property type="match status" value="1"/>
</dbReference>
<dbReference type="AlphaFoldDB" id="A0A0U3N1E3"/>
<name>A0A0U3N1E3_9BURK</name>
<dbReference type="EMBL" id="CP013729">
    <property type="protein sequence ID" value="ALV09107.1"/>
    <property type="molecule type" value="Genomic_DNA"/>
</dbReference>
<dbReference type="SUPFAM" id="SSF47413">
    <property type="entry name" value="lambda repressor-like DNA-binding domains"/>
    <property type="match status" value="1"/>
</dbReference>
<proteinExistence type="inferred from homology"/>
<reference evidence="2 3" key="1">
    <citation type="submission" date="2015-12" db="EMBL/GenBank/DDBJ databases">
        <title>Complete genome of Roseateles depolymerans KCTC 42856.</title>
        <authorList>
            <person name="Kim K.M."/>
        </authorList>
    </citation>
    <scope>NUCLEOTIDE SEQUENCE [LARGE SCALE GENOMIC DNA]</scope>
    <source>
        <strain evidence="2 3">KCTC 42856</strain>
    </source>
</reference>
<accession>A0A0U3N1E3</accession>
<dbReference type="Pfam" id="PF06114">
    <property type="entry name" value="Peptidase_M78"/>
    <property type="match status" value="1"/>
</dbReference>
<dbReference type="InterPro" id="IPR010359">
    <property type="entry name" value="IrrE_HExxH"/>
</dbReference>
<dbReference type="CDD" id="cd00093">
    <property type="entry name" value="HTH_XRE"/>
    <property type="match status" value="1"/>
</dbReference>
<dbReference type="KEGG" id="rdp:RD2015_4666"/>
<dbReference type="SMART" id="SM00530">
    <property type="entry name" value="HTH_XRE"/>
    <property type="match status" value="1"/>
</dbReference>
<evidence type="ECO:0000256" key="1">
    <source>
        <dbReference type="ARBA" id="ARBA00007227"/>
    </source>
</evidence>
<dbReference type="GO" id="GO:0003677">
    <property type="term" value="F:DNA binding"/>
    <property type="evidence" value="ECO:0007669"/>
    <property type="project" value="InterPro"/>
</dbReference>